<name>A0A9D2LC12_9MICO</name>
<dbReference type="Gene3D" id="3.90.1150.10">
    <property type="entry name" value="Aspartate Aminotransferase, domain 1"/>
    <property type="match status" value="1"/>
</dbReference>
<dbReference type="InterPro" id="IPR049704">
    <property type="entry name" value="Aminotrans_3_PPA_site"/>
</dbReference>
<feature type="region of interest" description="Disordered" evidence="4">
    <location>
        <begin position="1"/>
        <end position="31"/>
    </location>
</feature>
<evidence type="ECO:0000313" key="6">
    <source>
        <dbReference type="Proteomes" id="UP000823823"/>
    </source>
</evidence>
<dbReference type="Pfam" id="PF00202">
    <property type="entry name" value="Aminotran_3"/>
    <property type="match status" value="1"/>
</dbReference>
<evidence type="ECO:0000256" key="3">
    <source>
        <dbReference type="RuleBase" id="RU003560"/>
    </source>
</evidence>
<dbReference type="PANTHER" id="PTHR43713:SF3">
    <property type="entry name" value="GLUTAMATE-1-SEMIALDEHYDE 2,1-AMINOMUTASE 1, CHLOROPLASTIC-RELATED"/>
    <property type="match status" value="1"/>
</dbReference>
<accession>A0A9D2LC12</accession>
<dbReference type="InterPro" id="IPR015424">
    <property type="entry name" value="PyrdxlP-dep_Trfase"/>
</dbReference>
<proteinExistence type="inferred from homology"/>
<dbReference type="InterPro" id="IPR005814">
    <property type="entry name" value="Aminotrans_3"/>
</dbReference>
<dbReference type="PROSITE" id="PS00600">
    <property type="entry name" value="AA_TRANSFER_CLASS_3"/>
    <property type="match status" value="1"/>
</dbReference>
<protein>
    <submittedName>
        <fullName evidence="5">Aspartate aminotransferase family protein</fullName>
    </submittedName>
</protein>
<organism evidence="5 6">
    <name type="scientific">Candidatus Brachybacterium merdavium</name>
    <dbReference type="NCBI Taxonomy" id="2838513"/>
    <lineage>
        <taxon>Bacteria</taxon>
        <taxon>Bacillati</taxon>
        <taxon>Actinomycetota</taxon>
        <taxon>Actinomycetes</taxon>
        <taxon>Micrococcales</taxon>
        <taxon>Dermabacteraceae</taxon>
        <taxon>Brachybacterium</taxon>
    </lineage>
</organism>
<feature type="compositionally biased region" description="Low complexity" evidence="4">
    <location>
        <begin position="1"/>
        <end position="23"/>
    </location>
</feature>
<comment type="caution">
    <text evidence="5">The sequence shown here is derived from an EMBL/GenBank/DDBJ whole genome shotgun (WGS) entry which is preliminary data.</text>
</comment>
<keyword evidence="2 3" id="KW-0663">Pyridoxal phosphate</keyword>
<reference evidence="5" key="2">
    <citation type="submission" date="2021-04" db="EMBL/GenBank/DDBJ databases">
        <authorList>
            <person name="Gilroy R."/>
        </authorList>
    </citation>
    <scope>NUCLEOTIDE SEQUENCE</scope>
    <source>
        <strain evidence="5">ChiHjej13B12-24818</strain>
    </source>
</reference>
<keyword evidence="5" id="KW-0032">Aminotransferase</keyword>
<dbReference type="Gene3D" id="3.40.640.10">
    <property type="entry name" value="Type I PLP-dependent aspartate aminotransferase-like (Major domain)"/>
    <property type="match status" value="1"/>
</dbReference>
<dbReference type="InterPro" id="IPR015422">
    <property type="entry name" value="PyrdxlP-dep_Trfase_small"/>
</dbReference>
<dbReference type="GO" id="GO:0030170">
    <property type="term" value="F:pyridoxal phosphate binding"/>
    <property type="evidence" value="ECO:0007669"/>
    <property type="project" value="InterPro"/>
</dbReference>
<gene>
    <name evidence="5" type="ORF">H9786_03635</name>
</gene>
<dbReference type="SUPFAM" id="SSF53383">
    <property type="entry name" value="PLP-dependent transferases"/>
    <property type="match status" value="1"/>
</dbReference>
<dbReference type="AlphaFoldDB" id="A0A9D2LC12"/>
<keyword evidence="5" id="KW-0808">Transferase</keyword>
<dbReference type="CDD" id="cd00610">
    <property type="entry name" value="OAT_like"/>
    <property type="match status" value="1"/>
</dbReference>
<dbReference type="InterPro" id="IPR015421">
    <property type="entry name" value="PyrdxlP-dep_Trfase_major"/>
</dbReference>
<dbReference type="Proteomes" id="UP000823823">
    <property type="component" value="Unassembled WGS sequence"/>
</dbReference>
<evidence type="ECO:0000313" key="5">
    <source>
        <dbReference type="EMBL" id="HJB09616.1"/>
    </source>
</evidence>
<comment type="similarity">
    <text evidence="3">Belongs to the class-III pyridoxal-phosphate-dependent aminotransferase family.</text>
</comment>
<evidence type="ECO:0000256" key="1">
    <source>
        <dbReference type="ARBA" id="ARBA00001933"/>
    </source>
</evidence>
<dbReference type="GO" id="GO:0008483">
    <property type="term" value="F:transaminase activity"/>
    <property type="evidence" value="ECO:0007669"/>
    <property type="project" value="UniProtKB-KW"/>
</dbReference>
<sequence length="459" mass="48196">MNDAVATTDDAAVPTDDAATATEGAGGLIDSWPRSHEAWERTKRSLPGGISTGLRSAMPPHPLFFEGGAGPRLRDLDGNSYLDYVLGWGPVILGHGHEGLTRAVAAQLPHGATYGAGHLLEAEVAEMVIERVPGAQRVLWSNTGSEASQVALRVARGATGRDRFVKFGGHYHGWTDTMLLGYRPGPDGELGLGSRGQLPRALQEAAIAPWGDLEAVAELLRTRQFAALFCEPVLCNSGVIAPPEGFLEGLRQLCDETGTVLVFDEVITGFRMSRGGAAELYGVVPDLVTLAKAVAGGYPLAAVAGTAELLDATTAGIVHAGTYNGNPVVLAAAKATLEALDEPGVYEGFERHGRDLASGFARALAAQDVAATVNQVGPVVQCIVGVPGSRDFEDFLAADQAFYDRLLVQLLRRGIFTLPGGRWYISTAHTDADIAATIQAFEGALATALEDGRPALAQR</sequence>
<reference evidence="5" key="1">
    <citation type="journal article" date="2021" name="PeerJ">
        <title>Extensive microbial diversity within the chicken gut microbiome revealed by metagenomics and culture.</title>
        <authorList>
            <person name="Gilroy R."/>
            <person name="Ravi A."/>
            <person name="Getino M."/>
            <person name="Pursley I."/>
            <person name="Horton D.L."/>
            <person name="Alikhan N.F."/>
            <person name="Baker D."/>
            <person name="Gharbi K."/>
            <person name="Hall N."/>
            <person name="Watson M."/>
            <person name="Adriaenssens E.M."/>
            <person name="Foster-Nyarko E."/>
            <person name="Jarju S."/>
            <person name="Secka A."/>
            <person name="Antonio M."/>
            <person name="Oren A."/>
            <person name="Chaudhuri R.R."/>
            <person name="La Ragione R."/>
            <person name="Hildebrand F."/>
            <person name="Pallen M.J."/>
        </authorList>
    </citation>
    <scope>NUCLEOTIDE SEQUENCE</scope>
    <source>
        <strain evidence="5">ChiHjej13B12-24818</strain>
    </source>
</reference>
<dbReference type="PANTHER" id="PTHR43713">
    <property type="entry name" value="GLUTAMATE-1-SEMIALDEHYDE 2,1-AMINOMUTASE"/>
    <property type="match status" value="1"/>
</dbReference>
<evidence type="ECO:0000256" key="2">
    <source>
        <dbReference type="ARBA" id="ARBA00022898"/>
    </source>
</evidence>
<evidence type="ECO:0000256" key="4">
    <source>
        <dbReference type="SAM" id="MobiDB-lite"/>
    </source>
</evidence>
<dbReference type="EMBL" id="DWZH01000028">
    <property type="protein sequence ID" value="HJB09616.1"/>
    <property type="molecule type" value="Genomic_DNA"/>
</dbReference>
<comment type="cofactor">
    <cofactor evidence="1">
        <name>pyridoxal 5'-phosphate</name>
        <dbReference type="ChEBI" id="CHEBI:597326"/>
    </cofactor>
</comment>